<evidence type="ECO:0000313" key="3">
    <source>
        <dbReference type="Proteomes" id="UP000729402"/>
    </source>
</evidence>
<feature type="compositionally biased region" description="Low complexity" evidence="1">
    <location>
        <begin position="117"/>
        <end position="126"/>
    </location>
</feature>
<accession>A0A8J5WTS9</accession>
<feature type="compositionally biased region" description="Polar residues" evidence="1">
    <location>
        <begin position="455"/>
        <end position="477"/>
    </location>
</feature>
<dbReference type="PANTHER" id="PTHR47067">
    <property type="entry name" value="TPX2 (TARGETING PROTEIN FOR XKLP2) PROTEIN FAMILY-RELATED"/>
    <property type="match status" value="1"/>
</dbReference>
<sequence>MGAEMDLSPPPPEPARSPDPEILGRGHQSWKAEMMSALGESVSFGRFLAEPLEWGKWSAFEHNRYIEEATHQSRPGSVAQKKAFFEAHYARKRKSDDDAAADGDGDAEHEEVGGGAAASSARSSSSCMTDEPAVEETSCVGSVAAGCGGSGSGSGDGVVAAVPVEPFDVLEAITNGVGSSCTVDEVGELRPNLDDVLVGEARDGLQVQKKQEFASQDPCAGNFVAVDNAADKQPLKESSIVNLSSTESVKRRRLPSLLQKPAKFSSPPSGNKGLSSSAKRRSRLHSAKENSSPPNNESNRQSTSSVPQNRSTMEAFQKSKNIFRCETGSAASSSKNLGCTIAARISQLESATMPVKHTHSVLGRVKPSREEISKDVPEIASRTSQMEEQRYSHVTRVKEKLFSLTSASVHQKTNTSKEKVGKPQNEPDLKEARQSFCFKARPLPNFYRKNKQVKEPSQQSAQEITNSQKSHANLTSKEASKDKQICCFPLRRLG</sequence>
<dbReference type="PANTHER" id="PTHR47067:SF7">
    <property type="entry name" value="TPX2 (TARGETING PROTEIN FOR XKLP2) PROTEIN FAMILY"/>
    <property type="match status" value="1"/>
</dbReference>
<protein>
    <recommendedName>
        <fullName evidence="4">TPX2 C-terminal domain-containing protein</fullName>
    </recommendedName>
</protein>
<name>A0A8J5WTS9_ZIZPA</name>
<feature type="region of interest" description="Disordered" evidence="1">
    <location>
        <begin position="447"/>
        <end position="481"/>
    </location>
</feature>
<keyword evidence="3" id="KW-1185">Reference proteome</keyword>
<feature type="compositionally biased region" description="Polar residues" evidence="1">
    <location>
        <begin position="266"/>
        <end position="277"/>
    </location>
</feature>
<feature type="region of interest" description="Disordered" evidence="1">
    <location>
        <begin position="406"/>
        <end position="434"/>
    </location>
</feature>
<feature type="region of interest" description="Disordered" evidence="1">
    <location>
        <begin position="245"/>
        <end position="311"/>
    </location>
</feature>
<dbReference type="OrthoDB" id="758458at2759"/>
<organism evidence="2 3">
    <name type="scientific">Zizania palustris</name>
    <name type="common">Northern wild rice</name>
    <dbReference type="NCBI Taxonomy" id="103762"/>
    <lineage>
        <taxon>Eukaryota</taxon>
        <taxon>Viridiplantae</taxon>
        <taxon>Streptophyta</taxon>
        <taxon>Embryophyta</taxon>
        <taxon>Tracheophyta</taxon>
        <taxon>Spermatophyta</taxon>
        <taxon>Magnoliopsida</taxon>
        <taxon>Liliopsida</taxon>
        <taxon>Poales</taxon>
        <taxon>Poaceae</taxon>
        <taxon>BOP clade</taxon>
        <taxon>Oryzoideae</taxon>
        <taxon>Oryzeae</taxon>
        <taxon>Zizaniinae</taxon>
        <taxon>Zizania</taxon>
    </lineage>
</organism>
<dbReference type="AlphaFoldDB" id="A0A8J5WTS9"/>
<dbReference type="EMBL" id="JAAALK010000080">
    <property type="protein sequence ID" value="KAG8093363.1"/>
    <property type="molecule type" value="Genomic_DNA"/>
</dbReference>
<evidence type="ECO:0000313" key="2">
    <source>
        <dbReference type="EMBL" id="KAG8093363.1"/>
    </source>
</evidence>
<evidence type="ECO:0008006" key="4">
    <source>
        <dbReference type="Google" id="ProtNLM"/>
    </source>
</evidence>
<proteinExistence type="predicted"/>
<reference evidence="2" key="1">
    <citation type="journal article" date="2021" name="bioRxiv">
        <title>Whole Genome Assembly and Annotation of Northern Wild Rice, Zizania palustris L., Supports a Whole Genome Duplication in the Zizania Genus.</title>
        <authorList>
            <person name="Haas M."/>
            <person name="Kono T."/>
            <person name="Macchietto M."/>
            <person name="Millas R."/>
            <person name="McGilp L."/>
            <person name="Shao M."/>
            <person name="Duquette J."/>
            <person name="Hirsch C.N."/>
            <person name="Kimball J."/>
        </authorList>
    </citation>
    <scope>NUCLEOTIDE SEQUENCE</scope>
    <source>
        <tissue evidence="2">Fresh leaf tissue</tissue>
    </source>
</reference>
<dbReference type="InterPro" id="IPR044216">
    <property type="entry name" value="WDL7"/>
</dbReference>
<feature type="compositionally biased region" description="Basic and acidic residues" evidence="1">
    <location>
        <begin position="415"/>
        <end position="433"/>
    </location>
</feature>
<feature type="compositionally biased region" description="Acidic residues" evidence="1">
    <location>
        <begin position="98"/>
        <end position="109"/>
    </location>
</feature>
<evidence type="ECO:0000256" key="1">
    <source>
        <dbReference type="SAM" id="MobiDB-lite"/>
    </source>
</evidence>
<feature type="region of interest" description="Disordered" evidence="1">
    <location>
        <begin position="92"/>
        <end position="129"/>
    </location>
</feature>
<feature type="compositionally biased region" description="Polar residues" evidence="1">
    <location>
        <begin position="300"/>
        <end position="311"/>
    </location>
</feature>
<gene>
    <name evidence="2" type="ORF">GUJ93_ZPchr0012g20674</name>
</gene>
<comment type="caution">
    <text evidence="2">The sequence shown here is derived from an EMBL/GenBank/DDBJ whole genome shotgun (WGS) entry which is preliminary data.</text>
</comment>
<dbReference type="Proteomes" id="UP000729402">
    <property type="component" value="Unassembled WGS sequence"/>
</dbReference>
<feature type="region of interest" description="Disordered" evidence="1">
    <location>
        <begin position="1"/>
        <end position="27"/>
    </location>
</feature>
<reference evidence="2" key="2">
    <citation type="submission" date="2021-02" db="EMBL/GenBank/DDBJ databases">
        <authorList>
            <person name="Kimball J.A."/>
            <person name="Haas M.W."/>
            <person name="Macchietto M."/>
            <person name="Kono T."/>
            <person name="Duquette J."/>
            <person name="Shao M."/>
        </authorList>
    </citation>
    <scope>NUCLEOTIDE SEQUENCE</scope>
    <source>
        <tissue evidence="2">Fresh leaf tissue</tissue>
    </source>
</reference>
<feature type="compositionally biased region" description="Low complexity" evidence="1">
    <location>
        <begin position="289"/>
        <end position="299"/>
    </location>
</feature>